<dbReference type="SUPFAM" id="SSF56281">
    <property type="entry name" value="Metallo-hydrolase/oxidoreductase"/>
    <property type="match status" value="1"/>
</dbReference>
<dbReference type="Proteomes" id="UP000188184">
    <property type="component" value="Chromosome"/>
</dbReference>
<sequence length="249" mass="26899">MNNELTTVTPVGIWGGYPAANGATSSFLIEKAGFRCLIDCGSGVLASVQNHSKLGELDAVTISHYHADHIADIGPLQFARMIEKQLGGNDSVLPVYGHREDQEQFEKLSYQDVTEGREIKEGAPVTIGPWDVTFCRTNHPVYCLALKFSSNGKSVVFTADTGWHDELTRFAAGADLLVAESNLFEEHVGRVEGHMSGRQAGELAGKAKAGSLLLTHLPQYGDLSRIEADARKAFNGPAELAVVGKTYRV</sequence>
<reference evidence="3 4" key="1">
    <citation type="submission" date="2017-02" db="EMBL/GenBank/DDBJ databases">
        <title>The complete genomic sequence of a novel cold adapted crude oil-degrading bacterium Planococcus qaidamina Y42.</title>
        <authorList>
            <person name="Yang R."/>
        </authorList>
    </citation>
    <scope>NUCLEOTIDE SEQUENCE [LARGE SCALE GENOMIC DNA]</scope>
    <source>
        <strain evidence="3 4">Y42</strain>
    </source>
</reference>
<proteinExistence type="predicted"/>
<dbReference type="InterPro" id="IPR001279">
    <property type="entry name" value="Metallo-B-lactamas"/>
</dbReference>
<dbReference type="GO" id="GO:0042781">
    <property type="term" value="F:3'-tRNA processing endoribonuclease activity"/>
    <property type="evidence" value="ECO:0007669"/>
    <property type="project" value="TreeGrafter"/>
</dbReference>
<organism evidence="3 4">
    <name type="scientific">Planococcus lenghuensis</name>
    <dbReference type="NCBI Taxonomy" id="2213202"/>
    <lineage>
        <taxon>Bacteria</taxon>
        <taxon>Bacillati</taxon>
        <taxon>Bacillota</taxon>
        <taxon>Bacilli</taxon>
        <taxon>Bacillales</taxon>
        <taxon>Caryophanaceae</taxon>
        <taxon>Planococcus</taxon>
    </lineage>
</organism>
<dbReference type="PANTHER" id="PTHR46018">
    <property type="entry name" value="ZINC PHOSPHODIESTERASE ELAC PROTEIN 1"/>
    <property type="match status" value="1"/>
</dbReference>
<evidence type="ECO:0000256" key="1">
    <source>
        <dbReference type="ARBA" id="ARBA00022833"/>
    </source>
</evidence>
<evidence type="ECO:0000313" key="4">
    <source>
        <dbReference type="Proteomes" id="UP000188184"/>
    </source>
</evidence>
<gene>
    <name evidence="3" type="ORF">B0X71_01485</name>
</gene>
<evidence type="ECO:0000313" key="3">
    <source>
        <dbReference type="EMBL" id="AQQ51920.1"/>
    </source>
</evidence>
<dbReference type="RefSeq" id="WP_077587793.1">
    <property type="nucleotide sequence ID" value="NZ_CP019640.1"/>
</dbReference>
<protein>
    <recommendedName>
        <fullName evidence="2">Metallo-beta-lactamase domain-containing protein</fullName>
    </recommendedName>
</protein>
<keyword evidence="1" id="KW-0862">Zinc</keyword>
<dbReference type="Pfam" id="PF12706">
    <property type="entry name" value="Lactamase_B_2"/>
    <property type="match status" value="1"/>
</dbReference>
<dbReference type="PANTHER" id="PTHR46018:SF4">
    <property type="entry name" value="METALLO-HYDROLASE YHFI-RELATED"/>
    <property type="match status" value="1"/>
</dbReference>
<keyword evidence="4" id="KW-1185">Reference proteome</keyword>
<dbReference type="SMART" id="SM00849">
    <property type="entry name" value="Lactamase_B"/>
    <property type="match status" value="1"/>
</dbReference>
<feature type="domain" description="Metallo-beta-lactamase" evidence="2">
    <location>
        <begin position="23"/>
        <end position="216"/>
    </location>
</feature>
<dbReference type="Gene3D" id="3.60.15.10">
    <property type="entry name" value="Ribonuclease Z/Hydroxyacylglutathione hydrolase-like"/>
    <property type="match status" value="1"/>
</dbReference>
<dbReference type="EMBL" id="CP019640">
    <property type="protein sequence ID" value="AQQ51920.1"/>
    <property type="molecule type" value="Genomic_DNA"/>
</dbReference>
<evidence type="ECO:0000259" key="2">
    <source>
        <dbReference type="SMART" id="SM00849"/>
    </source>
</evidence>
<name>A0A1Q2KUN2_9BACL</name>
<dbReference type="OrthoDB" id="9794898at2"/>
<dbReference type="AlphaFoldDB" id="A0A1Q2KUN2"/>
<dbReference type="InterPro" id="IPR036866">
    <property type="entry name" value="RibonucZ/Hydroxyglut_hydro"/>
</dbReference>
<accession>A0A1Q2KUN2</accession>
<dbReference type="KEGG" id="pmar:B0X71_01485"/>
<dbReference type="CDD" id="cd07716">
    <property type="entry name" value="RNaseZ_short-form-like_MBL-fold"/>
    <property type="match status" value="1"/>
</dbReference>